<sequence>MAYNEDAGLCGSLPTEILCRIFSYLDVSDRLAAGMTCKTWYTSAVDSRIYKDTVVTLEKNVKERMLVLLHSNSIVTRLVIKNCALDTDAEFWQKVGHTLKSLELIHCSICWTDFVSVLEKCRRLVHLAVIHCDKLESIGEPGIADHAPHNFFLRETSGIISVDLSNTYLTDAVFHEIMTVTGKVRALSLEGCRLSVHDAVHRRFYPPGQVHSPLVFTLQEVLKTIENAPIQVLNLSRTIIDNRCIAKLSATFSKTLREFHAASCVLSGVQGVTALCTNTPKLTCLNLGSNPLLGDDCLEIVCESLRALEQLDMSNCTVSSMGFANLVHLKKLQCADFSNCILSEEGTVVRFLSSRPWPDIQALNISSCRIAANVVKCLSEHMPTLVSLDVSHTMLLTDEAVRAIWTHLRLLRVLRMGRCPSLTNAALHHPSNMKSGLPTSMASLGGLKELCLGGCSLISDAGVLAAMFFRELAFLDLGHCPLLTSASLKHIALHCPSLSKLVLRCCVQLDDDSLTPVLRPSSRLRQLDIGGCRYVTDGTLLRVAQCPSLKYVNVTSCMVTQDAVQHLQLERPDLEVDHSVE</sequence>
<dbReference type="Proteomes" id="UP000821866">
    <property type="component" value="Chromosome 8"/>
</dbReference>
<organism evidence="3 4">
    <name type="scientific">Rhipicephalus microplus</name>
    <name type="common">Cattle tick</name>
    <name type="synonym">Boophilus microplus</name>
    <dbReference type="NCBI Taxonomy" id="6941"/>
    <lineage>
        <taxon>Eukaryota</taxon>
        <taxon>Metazoa</taxon>
        <taxon>Ecdysozoa</taxon>
        <taxon>Arthropoda</taxon>
        <taxon>Chelicerata</taxon>
        <taxon>Arachnida</taxon>
        <taxon>Acari</taxon>
        <taxon>Parasitiformes</taxon>
        <taxon>Ixodida</taxon>
        <taxon>Ixodoidea</taxon>
        <taxon>Ixodidae</taxon>
        <taxon>Rhipicephalinae</taxon>
        <taxon>Rhipicephalus</taxon>
        <taxon>Boophilus</taxon>
    </lineage>
</organism>
<dbReference type="InterPro" id="IPR036047">
    <property type="entry name" value="F-box-like_dom_sf"/>
</dbReference>
<evidence type="ECO:0000313" key="3">
    <source>
        <dbReference type="EMBL" id="KAH8019527.1"/>
    </source>
</evidence>
<keyword evidence="1" id="KW-0833">Ubl conjugation pathway</keyword>
<dbReference type="GO" id="GO:0005737">
    <property type="term" value="C:cytoplasm"/>
    <property type="evidence" value="ECO:0007669"/>
    <property type="project" value="TreeGrafter"/>
</dbReference>
<dbReference type="Gene3D" id="3.80.10.10">
    <property type="entry name" value="Ribonuclease Inhibitor"/>
    <property type="match status" value="4"/>
</dbReference>
<dbReference type="CDD" id="cd09917">
    <property type="entry name" value="F-box_SF"/>
    <property type="match status" value="1"/>
</dbReference>
<dbReference type="AlphaFoldDB" id="A0A9J6DBQ7"/>
<reference evidence="3" key="2">
    <citation type="submission" date="2021-09" db="EMBL/GenBank/DDBJ databases">
        <authorList>
            <person name="Jia N."/>
            <person name="Wang J."/>
            <person name="Shi W."/>
            <person name="Du L."/>
            <person name="Sun Y."/>
            <person name="Zhan W."/>
            <person name="Jiang J."/>
            <person name="Wang Q."/>
            <person name="Zhang B."/>
            <person name="Ji P."/>
            <person name="Sakyi L.B."/>
            <person name="Cui X."/>
            <person name="Yuan T."/>
            <person name="Jiang B."/>
            <person name="Yang W."/>
            <person name="Lam T.T.-Y."/>
            <person name="Chang Q."/>
            <person name="Ding S."/>
            <person name="Wang X."/>
            <person name="Zhu J."/>
            <person name="Ruan X."/>
            <person name="Zhao L."/>
            <person name="Wei J."/>
            <person name="Que T."/>
            <person name="Du C."/>
            <person name="Cheng J."/>
            <person name="Dai P."/>
            <person name="Han X."/>
            <person name="Huang E."/>
            <person name="Gao Y."/>
            <person name="Liu J."/>
            <person name="Shao H."/>
            <person name="Ye R."/>
            <person name="Li L."/>
            <person name="Wei W."/>
            <person name="Wang X."/>
            <person name="Wang C."/>
            <person name="Huo Q."/>
            <person name="Li W."/>
            <person name="Guo W."/>
            <person name="Chen H."/>
            <person name="Chen S."/>
            <person name="Zhou L."/>
            <person name="Zhou L."/>
            <person name="Ni X."/>
            <person name="Tian J."/>
            <person name="Zhou Y."/>
            <person name="Sheng Y."/>
            <person name="Liu T."/>
            <person name="Pan Y."/>
            <person name="Xia L."/>
            <person name="Li J."/>
            <person name="Zhao F."/>
            <person name="Cao W."/>
        </authorList>
    </citation>
    <scope>NUCLEOTIDE SEQUENCE</scope>
    <source>
        <strain evidence="3">Rmic-2018</strain>
        <tissue evidence="3">Larvae</tissue>
    </source>
</reference>
<gene>
    <name evidence="3" type="ORF">HPB51_019954</name>
</gene>
<reference evidence="3" key="1">
    <citation type="journal article" date="2020" name="Cell">
        <title>Large-Scale Comparative Analyses of Tick Genomes Elucidate Their Genetic Diversity and Vector Capacities.</title>
        <authorList>
            <consortium name="Tick Genome and Microbiome Consortium (TIGMIC)"/>
            <person name="Jia N."/>
            <person name="Wang J."/>
            <person name="Shi W."/>
            <person name="Du L."/>
            <person name="Sun Y."/>
            <person name="Zhan W."/>
            <person name="Jiang J.F."/>
            <person name="Wang Q."/>
            <person name="Zhang B."/>
            <person name="Ji P."/>
            <person name="Bell-Sakyi L."/>
            <person name="Cui X.M."/>
            <person name="Yuan T.T."/>
            <person name="Jiang B.G."/>
            <person name="Yang W.F."/>
            <person name="Lam T.T."/>
            <person name="Chang Q.C."/>
            <person name="Ding S.J."/>
            <person name="Wang X.J."/>
            <person name="Zhu J.G."/>
            <person name="Ruan X.D."/>
            <person name="Zhao L."/>
            <person name="Wei J.T."/>
            <person name="Ye R.Z."/>
            <person name="Que T.C."/>
            <person name="Du C.H."/>
            <person name="Zhou Y.H."/>
            <person name="Cheng J.X."/>
            <person name="Dai P.F."/>
            <person name="Guo W.B."/>
            <person name="Han X.H."/>
            <person name="Huang E.J."/>
            <person name="Li L.F."/>
            <person name="Wei W."/>
            <person name="Gao Y.C."/>
            <person name="Liu J.Z."/>
            <person name="Shao H.Z."/>
            <person name="Wang X."/>
            <person name="Wang C.C."/>
            <person name="Yang T.C."/>
            <person name="Huo Q.B."/>
            <person name="Li W."/>
            <person name="Chen H.Y."/>
            <person name="Chen S.E."/>
            <person name="Zhou L.G."/>
            <person name="Ni X.B."/>
            <person name="Tian J.H."/>
            <person name="Sheng Y."/>
            <person name="Liu T."/>
            <person name="Pan Y.S."/>
            <person name="Xia L.Y."/>
            <person name="Li J."/>
            <person name="Zhao F."/>
            <person name="Cao W.C."/>
        </authorList>
    </citation>
    <scope>NUCLEOTIDE SEQUENCE</scope>
    <source>
        <strain evidence="3">Rmic-2018</strain>
    </source>
</reference>
<dbReference type="VEuPathDB" id="VectorBase:LOC119176836"/>
<evidence type="ECO:0000256" key="1">
    <source>
        <dbReference type="ARBA" id="ARBA00022786"/>
    </source>
</evidence>
<feature type="domain" description="F-box" evidence="2">
    <location>
        <begin position="7"/>
        <end position="53"/>
    </location>
</feature>
<dbReference type="Gene3D" id="1.20.1280.50">
    <property type="match status" value="1"/>
</dbReference>
<accession>A0A9J6DBQ7</accession>
<dbReference type="PANTHER" id="PTHR13382">
    <property type="entry name" value="MITOCHONDRIAL ATP SYNTHASE COUPLING FACTOR B"/>
    <property type="match status" value="1"/>
</dbReference>
<evidence type="ECO:0000313" key="4">
    <source>
        <dbReference type="Proteomes" id="UP000821866"/>
    </source>
</evidence>
<evidence type="ECO:0000259" key="2">
    <source>
        <dbReference type="PROSITE" id="PS50181"/>
    </source>
</evidence>
<protein>
    <recommendedName>
        <fullName evidence="2">F-box domain-containing protein</fullName>
    </recommendedName>
</protein>
<comment type="caution">
    <text evidence="3">The sequence shown here is derived from an EMBL/GenBank/DDBJ whole genome shotgun (WGS) entry which is preliminary data.</text>
</comment>
<dbReference type="Pfam" id="PF12937">
    <property type="entry name" value="F-box-like"/>
    <property type="match status" value="1"/>
</dbReference>
<dbReference type="InterPro" id="IPR032675">
    <property type="entry name" value="LRR_dom_sf"/>
</dbReference>
<dbReference type="InterPro" id="IPR050648">
    <property type="entry name" value="F-box_LRR-repeat"/>
</dbReference>
<dbReference type="InterPro" id="IPR001810">
    <property type="entry name" value="F-box_dom"/>
</dbReference>
<dbReference type="SMART" id="SM00256">
    <property type="entry name" value="FBOX"/>
    <property type="match status" value="1"/>
</dbReference>
<keyword evidence="4" id="KW-1185">Reference proteome</keyword>
<dbReference type="SUPFAM" id="SSF81383">
    <property type="entry name" value="F-box domain"/>
    <property type="match status" value="1"/>
</dbReference>
<name>A0A9J6DBQ7_RHIMP</name>
<dbReference type="InterPro" id="IPR006553">
    <property type="entry name" value="Leu-rich_rpt_Cys-con_subtyp"/>
</dbReference>
<dbReference type="SUPFAM" id="SSF52047">
    <property type="entry name" value="RNI-like"/>
    <property type="match status" value="1"/>
</dbReference>
<proteinExistence type="predicted"/>
<dbReference type="PANTHER" id="PTHR13382:SF10">
    <property type="entry name" value="ATP SYNTHASE SUBUNIT S, MITOCHONDRIAL"/>
    <property type="match status" value="1"/>
</dbReference>
<dbReference type="EMBL" id="JABSTU010000010">
    <property type="protein sequence ID" value="KAH8019527.1"/>
    <property type="molecule type" value="Genomic_DNA"/>
</dbReference>
<dbReference type="SMART" id="SM00367">
    <property type="entry name" value="LRR_CC"/>
    <property type="match status" value="9"/>
</dbReference>
<dbReference type="PROSITE" id="PS50181">
    <property type="entry name" value="FBOX"/>
    <property type="match status" value="1"/>
</dbReference>